<reference evidence="2 3" key="1">
    <citation type="journal article" date="2019" name="Nat. Med.">
        <title>A library of human gut bacterial isolates paired with longitudinal multiomics data enables mechanistic microbiome research.</title>
        <authorList>
            <person name="Poyet M."/>
            <person name="Groussin M."/>
            <person name="Gibbons S.M."/>
            <person name="Avila-Pacheco J."/>
            <person name="Jiang X."/>
            <person name="Kearney S.M."/>
            <person name="Perrotta A.R."/>
            <person name="Berdy B."/>
            <person name="Zhao S."/>
            <person name="Lieberman T.D."/>
            <person name="Swanson P.K."/>
            <person name="Smith M."/>
            <person name="Roesemann S."/>
            <person name="Alexander J.E."/>
            <person name="Rich S.A."/>
            <person name="Livny J."/>
            <person name="Vlamakis H."/>
            <person name="Clish C."/>
            <person name="Bullock K."/>
            <person name="Deik A."/>
            <person name="Scott J."/>
            <person name="Pierce K.A."/>
            <person name="Xavier R.J."/>
            <person name="Alm E.J."/>
        </authorList>
    </citation>
    <scope>NUCLEOTIDE SEQUENCE [LARGE SCALE GENOMIC DNA]</scope>
    <source>
        <strain evidence="2 3">BIOML-A1</strain>
    </source>
</reference>
<dbReference type="InterPro" id="IPR006842">
    <property type="entry name" value="Transposase_31"/>
</dbReference>
<accession>A0A844KNW5</accession>
<dbReference type="Pfam" id="PF04754">
    <property type="entry name" value="Transposase_31"/>
    <property type="match status" value="1"/>
</dbReference>
<evidence type="ECO:0000259" key="1">
    <source>
        <dbReference type="Pfam" id="PF04754"/>
    </source>
</evidence>
<gene>
    <name evidence="2" type="ORF">GMD30_09370</name>
</gene>
<dbReference type="EMBL" id="WNAL01000017">
    <property type="protein sequence ID" value="MTR81901.1"/>
    <property type="molecule type" value="Genomic_DNA"/>
</dbReference>
<protein>
    <submittedName>
        <fullName evidence="2">Transposase</fullName>
    </submittedName>
</protein>
<dbReference type="Proteomes" id="UP000446657">
    <property type="component" value="Unassembled WGS sequence"/>
</dbReference>
<evidence type="ECO:0000313" key="3">
    <source>
        <dbReference type="Proteomes" id="UP000446657"/>
    </source>
</evidence>
<dbReference type="AlphaFoldDB" id="A0A844KNW5"/>
<organism evidence="2 3">
    <name type="scientific">Roseburia faecis</name>
    <dbReference type="NCBI Taxonomy" id="301302"/>
    <lineage>
        <taxon>Bacteria</taxon>
        <taxon>Bacillati</taxon>
        <taxon>Bacillota</taxon>
        <taxon>Clostridia</taxon>
        <taxon>Lachnospirales</taxon>
        <taxon>Lachnospiraceae</taxon>
        <taxon>Roseburia</taxon>
    </lineage>
</organism>
<feature type="domain" description="Transposase (putative) YhgA-like" evidence="1">
    <location>
        <begin position="144"/>
        <end position="252"/>
    </location>
</feature>
<comment type="caution">
    <text evidence="2">The sequence shown here is derived from an EMBL/GenBank/DDBJ whole genome shotgun (WGS) entry which is preliminary data.</text>
</comment>
<proteinExistence type="predicted"/>
<sequence length="336" mass="38689">MGVSSRYTQCNRKLNSRTSQRRRCMGAKDRKANEYFADNRRFADMCNAVLFGGRTVILPEALEATDTTELLSVLGMDGKEISFQKWRDLLKRVIIKKNQNVYLVLIGAELQSDIHYAMPVKDMVYAGLNYGAQVREAGKRHKKEKKWGTKPEFLSGFHRNDTLTPVITITVYLGAEAWDGPRSLHEMFGTLDEELKPWILDYRINLLAPQEIEDFSVFRTEVGQLLQFIRASESEQEVQELLGKYPEKFSRLDSETVAAICLFTGIEIACEDEKEVVDLCKAWEEHRETGLREGRETGRREERISSIRNMVELGVPKEKILIKYTLAEYEEAMKQS</sequence>
<name>A0A844KNW5_9FIRM</name>
<evidence type="ECO:0000313" key="2">
    <source>
        <dbReference type="EMBL" id="MTR81901.1"/>
    </source>
</evidence>